<keyword evidence="6" id="KW-0732">Signal</keyword>
<dbReference type="AlphaFoldDB" id="A0A2T3ZK43"/>
<keyword evidence="8" id="KW-1185">Reference proteome</keyword>
<evidence type="ECO:0000256" key="5">
    <source>
        <dbReference type="ARBA" id="ARBA00066525"/>
    </source>
</evidence>
<evidence type="ECO:0000256" key="1">
    <source>
        <dbReference type="ARBA" id="ARBA00022801"/>
    </source>
</evidence>
<dbReference type="FunFam" id="3.20.20.80:FF:000268">
    <property type="entry name" value="Glucan endo-1,3-alpha-glucosidase agn2"/>
    <property type="match status" value="1"/>
</dbReference>
<evidence type="ECO:0000313" key="8">
    <source>
        <dbReference type="Proteomes" id="UP000240493"/>
    </source>
</evidence>
<dbReference type="GO" id="GO:1990819">
    <property type="term" value="C:mating projection actin fusion focus"/>
    <property type="evidence" value="ECO:0007669"/>
    <property type="project" value="UniProtKB-ARBA"/>
</dbReference>
<comment type="catalytic activity">
    <reaction evidence="3">
        <text>Endohydrolysis of (1-&gt;3)-alpha-D-glucosidic linkages in isolichenin, pseudonigeran and nigeran.</text>
        <dbReference type="EC" id="3.2.1.59"/>
    </reaction>
</comment>
<sequence length="431" mass="47194">MAPKLAGWLAAVSAILVNTLTFADEQSFKPVFAHFMVGIVENFTVQDWVNEIQQAQAIGIDGFALNCAPPWVDSYTPKQLDNAYTAAQQLNFKMFISFDFAYWSNGDTGNITSFVGKYAAHPAQAIFNGGALVSTFVGDSFNWNAVKSALGSQKLTVIPNMQDPASVGSVSSQYGIDGAFSWYAWPTDGGNSVIDGPMTTVWDLRYIQGLNGRPYMAPVSPWFSTHFNTKNWVFICEEQPVRRWQQILDMNPALVEIITWNDFGESHYISALYSGSEPNHSDDGSSQWAKGFPHDAWRDIYKPYIAAYKAGASSPTVSADEIVYWYRTTPHGTQCSNDSLGIPRGAELMHDLVFVSTLLTQPAQLTVTSGNAAPITVNADAGIHVFNFTMGVGKQSFSVSRGGKQILGGQSAKDITNSCQTYNFNAYVGKF</sequence>
<organism evidence="7 8">
    <name type="scientific">Trichoderma asperellum (strain ATCC 204424 / CBS 433.97 / NBRC 101777)</name>
    <dbReference type="NCBI Taxonomy" id="1042311"/>
    <lineage>
        <taxon>Eukaryota</taxon>
        <taxon>Fungi</taxon>
        <taxon>Dikarya</taxon>
        <taxon>Ascomycota</taxon>
        <taxon>Pezizomycotina</taxon>
        <taxon>Sordariomycetes</taxon>
        <taxon>Hypocreomycetidae</taxon>
        <taxon>Hypocreales</taxon>
        <taxon>Hypocreaceae</taxon>
        <taxon>Trichoderma</taxon>
    </lineage>
</organism>
<dbReference type="Pfam" id="PF03659">
    <property type="entry name" value="Glyco_hydro_71"/>
    <property type="match status" value="1"/>
</dbReference>
<dbReference type="InterPro" id="IPR005197">
    <property type="entry name" value="Glyco_hydro_71"/>
</dbReference>
<name>A0A2T3ZK43_TRIA4</name>
<comment type="similarity">
    <text evidence="4">Belongs to the glycosyl hydrolase 71 family.</text>
</comment>
<protein>
    <recommendedName>
        <fullName evidence="5">glucan endo-1,3-alpha-glucosidase</fullName>
        <ecNumber evidence="5">3.2.1.59</ecNumber>
    </recommendedName>
</protein>
<dbReference type="GO" id="GO:0051118">
    <property type="term" value="F:glucan endo-1,3-alpha-glucosidase activity"/>
    <property type="evidence" value="ECO:0007669"/>
    <property type="project" value="UniProtKB-EC"/>
</dbReference>
<dbReference type="GO" id="GO:1904541">
    <property type="term" value="P:fungal-type cell wall disassembly involved in conjugation with cellular fusion"/>
    <property type="evidence" value="ECO:0007669"/>
    <property type="project" value="UniProtKB-ARBA"/>
</dbReference>
<evidence type="ECO:0000256" key="4">
    <source>
        <dbReference type="ARBA" id="ARBA00061482"/>
    </source>
</evidence>
<evidence type="ECO:0000256" key="6">
    <source>
        <dbReference type="SAM" id="SignalP"/>
    </source>
</evidence>
<feature type="signal peptide" evidence="6">
    <location>
        <begin position="1"/>
        <end position="23"/>
    </location>
</feature>
<dbReference type="Proteomes" id="UP000240493">
    <property type="component" value="Unassembled WGS sequence"/>
</dbReference>
<keyword evidence="2" id="KW-0326">Glycosidase</keyword>
<accession>A0A2T3ZK43</accession>
<dbReference type="EMBL" id="KZ679257">
    <property type="protein sequence ID" value="PTB45143.1"/>
    <property type="molecule type" value="Genomic_DNA"/>
</dbReference>
<evidence type="ECO:0000313" key="7">
    <source>
        <dbReference type="EMBL" id="PTB45143.1"/>
    </source>
</evidence>
<proteinExistence type="inferred from homology"/>
<evidence type="ECO:0000256" key="3">
    <source>
        <dbReference type="ARBA" id="ARBA00052604"/>
    </source>
</evidence>
<dbReference type="CDD" id="cd11577">
    <property type="entry name" value="GH71"/>
    <property type="match status" value="1"/>
</dbReference>
<reference evidence="7 8" key="1">
    <citation type="submission" date="2016-07" db="EMBL/GenBank/DDBJ databases">
        <title>Multiple horizontal gene transfer events from other fungi enriched the ability of initially mycotrophic Trichoderma (Ascomycota) to feed on dead plant biomass.</title>
        <authorList>
            <consortium name="DOE Joint Genome Institute"/>
            <person name="Aerts A."/>
            <person name="Atanasova L."/>
            <person name="Chenthamara K."/>
            <person name="Zhang J."/>
            <person name="Grujic M."/>
            <person name="Henrissat B."/>
            <person name="Kuo A."/>
            <person name="Salamov A."/>
            <person name="Lipzen A."/>
            <person name="Labutti K."/>
            <person name="Barry K."/>
            <person name="Miao Y."/>
            <person name="Rahimi M.J."/>
            <person name="Shen Q."/>
            <person name="Grigoriev I.V."/>
            <person name="Kubicek C.P."/>
            <person name="Druzhinina I.S."/>
        </authorList>
    </citation>
    <scope>NUCLEOTIDE SEQUENCE [LARGE SCALE GENOMIC DNA]</scope>
    <source>
        <strain evidence="7 8">CBS 433.97</strain>
    </source>
</reference>
<dbReference type="Gene3D" id="3.20.20.80">
    <property type="entry name" value="Glycosidases"/>
    <property type="match status" value="1"/>
</dbReference>
<feature type="chain" id="PRO_5015575379" description="glucan endo-1,3-alpha-glucosidase" evidence="6">
    <location>
        <begin position="24"/>
        <end position="431"/>
    </location>
</feature>
<keyword evidence="1 7" id="KW-0378">Hydrolase</keyword>
<dbReference type="OrthoDB" id="1046782at2759"/>
<gene>
    <name evidence="7" type="ORF">M441DRAFT_43229</name>
</gene>
<dbReference type="EC" id="3.2.1.59" evidence="5"/>
<evidence type="ECO:0000256" key="2">
    <source>
        <dbReference type="ARBA" id="ARBA00023295"/>
    </source>
</evidence>
<dbReference type="STRING" id="1042311.A0A2T3ZK43"/>